<dbReference type="AlphaFoldDB" id="N6UJW9"/>
<name>N6UJW9_9HYPH</name>
<evidence type="ECO:0000313" key="1">
    <source>
        <dbReference type="EMBL" id="ENN92724.1"/>
    </source>
</evidence>
<evidence type="ECO:0008006" key="3">
    <source>
        <dbReference type="Google" id="ProtNLM"/>
    </source>
</evidence>
<dbReference type="InterPro" id="IPR012332">
    <property type="entry name" value="Autotransporter_pectin_lyase_C"/>
</dbReference>
<sequence>MGTEIKGMGGKGVVMEGEGEMVMERVKILQVKTGLEVKSGTVMMKGGEIKGMGTGYGVIMEGGTVTMMDKVGISGVGMGVDAKSGTLKMMGNSTIIFTGDYGVKVGSGVASAILTDVKIRGMGKGYGVIMEGGTVTMDGVWISNVGMGVEVKSGTVMMKRGKIEFTSGDRGYGYGVKVGSGVESAILTDVKIRGMGKGYGVIMEGGTVEMDGVWIEGVSEGVEVKSGTVMMKRGKIEFTSGDRGYGYGVKVGSGVESAILTDVKIRGMGKGYGVIMEGGTVEMMGDSRITFAGGDRGNGNYGVGVGVSGGAVTMMGTRIVGTSGGTGTGVYATGTGKMLMSGVWIEGGGKGVEVSGSGMLEMMGDSTIIFTGGDRGYGVGVEVSGGAVTMMGTKIVGSGKGKGMYGVQMTGDGTMV</sequence>
<dbReference type="EMBL" id="AGWB01000010">
    <property type="protein sequence ID" value="ENN92724.1"/>
    <property type="molecule type" value="Genomic_DNA"/>
</dbReference>
<protein>
    <recommendedName>
        <fullName evidence="3">Right handed beta helix domain-containing protein</fullName>
    </recommendedName>
</protein>
<proteinExistence type="predicted"/>
<dbReference type="InterPro" id="IPR011050">
    <property type="entry name" value="Pectin_lyase_fold/virulence"/>
</dbReference>
<dbReference type="HOGENOM" id="CLU_673558_0_0_5"/>
<dbReference type="Proteomes" id="UP000014026">
    <property type="component" value="Unassembled WGS sequence"/>
</dbReference>
<gene>
    <name evidence="1" type="ORF">m02_10230</name>
</gene>
<comment type="caution">
    <text evidence="1">The sequence shown here is derived from an EMBL/GenBank/DDBJ whole genome shotgun (WGS) entry which is preliminary data.</text>
</comment>
<dbReference type="STRING" id="1094492.m02_10230"/>
<dbReference type="SUPFAM" id="SSF51126">
    <property type="entry name" value="Pectin lyase-like"/>
    <property type="match status" value="1"/>
</dbReference>
<organism evidence="1 2">
    <name type="scientific">Bartonella bovis m02</name>
    <dbReference type="NCBI Taxonomy" id="1094492"/>
    <lineage>
        <taxon>Bacteria</taxon>
        <taxon>Pseudomonadati</taxon>
        <taxon>Pseudomonadota</taxon>
        <taxon>Alphaproteobacteria</taxon>
        <taxon>Hyphomicrobiales</taxon>
        <taxon>Bartonellaceae</taxon>
        <taxon>Bartonella</taxon>
    </lineage>
</organism>
<evidence type="ECO:0000313" key="2">
    <source>
        <dbReference type="Proteomes" id="UP000014026"/>
    </source>
</evidence>
<accession>N6UJW9</accession>
<dbReference type="SMART" id="SM00710">
    <property type="entry name" value="PbH1"/>
    <property type="match status" value="8"/>
</dbReference>
<dbReference type="InterPro" id="IPR006626">
    <property type="entry name" value="PbH1"/>
</dbReference>
<reference evidence="1 2" key="1">
    <citation type="journal article" date="2013" name="PLoS Genet.">
        <title>A gene transfer agent and a dynamic repertoire of secretion systems hold the keys to the explosive radiation of the emerging pathogen Bartonella.</title>
        <authorList>
            <person name="Guy L."/>
            <person name="Nystedt B."/>
            <person name="Toft C."/>
            <person name="Zaremba-Niedzwiedzka K."/>
            <person name="Berglund E.C."/>
            <person name="Granberg F."/>
            <person name="Naslund K."/>
            <person name="Eriksson A.S."/>
            <person name="Andersson S.G."/>
        </authorList>
    </citation>
    <scope>NUCLEOTIDE SEQUENCE [LARGE SCALE GENOMIC DNA]</scope>
    <source>
        <strain evidence="2">m02</strain>
    </source>
</reference>
<feature type="non-terminal residue" evidence="1">
    <location>
        <position position="416"/>
    </location>
</feature>
<dbReference type="Gene3D" id="2.160.20.20">
    <property type="match status" value="1"/>
</dbReference>